<keyword evidence="2" id="KW-1185">Reference proteome</keyword>
<gene>
    <name evidence="1" type="ORF">LVIROSA_LOCUS22862</name>
</gene>
<proteinExistence type="predicted"/>
<reference evidence="1 2" key="1">
    <citation type="submission" date="2022-01" db="EMBL/GenBank/DDBJ databases">
        <authorList>
            <person name="Xiong W."/>
            <person name="Schranz E."/>
        </authorList>
    </citation>
    <scope>NUCLEOTIDE SEQUENCE [LARGE SCALE GENOMIC DNA]</scope>
</reference>
<protein>
    <submittedName>
        <fullName evidence="1">Uncharacterized protein</fullName>
    </submittedName>
</protein>
<dbReference type="Proteomes" id="UP001157418">
    <property type="component" value="Unassembled WGS sequence"/>
</dbReference>
<comment type="caution">
    <text evidence="1">The sequence shown here is derived from an EMBL/GenBank/DDBJ whole genome shotgun (WGS) entry which is preliminary data.</text>
</comment>
<dbReference type="EMBL" id="CAKMRJ010004445">
    <property type="protein sequence ID" value="CAH1436491.1"/>
    <property type="molecule type" value="Genomic_DNA"/>
</dbReference>
<organism evidence="1 2">
    <name type="scientific">Lactuca virosa</name>
    <dbReference type="NCBI Taxonomy" id="75947"/>
    <lineage>
        <taxon>Eukaryota</taxon>
        <taxon>Viridiplantae</taxon>
        <taxon>Streptophyta</taxon>
        <taxon>Embryophyta</taxon>
        <taxon>Tracheophyta</taxon>
        <taxon>Spermatophyta</taxon>
        <taxon>Magnoliopsida</taxon>
        <taxon>eudicotyledons</taxon>
        <taxon>Gunneridae</taxon>
        <taxon>Pentapetalae</taxon>
        <taxon>asterids</taxon>
        <taxon>campanulids</taxon>
        <taxon>Asterales</taxon>
        <taxon>Asteraceae</taxon>
        <taxon>Cichorioideae</taxon>
        <taxon>Cichorieae</taxon>
        <taxon>Lactucinae</taxon>
        <taxon>Lactuca</taxon>
    </lineage>
</organism>
<name>A0AAU9NF76_9ASTR</name>
<accession>A0AAU9NF76</accession>
<evidence type="ECO:0000313" key="2">
    <source>
        <dbReference type="Proteomes" id="UP001157418"/>
    </source>
</evidence>
<sequence length="103" mass="12401">MEFWFLESCSISCLTFILCLWLVYPQKRINGVSKFLDFSTHQVWSHRHLNNTFMKLFSSLQVVHMKLEIDSYRLKVKDQISTVCCNEGCRVRFFFKIRNCLCY</sequence>
<evidence type="ECO:0000313" key="1">
    <source>
        <dbReference type="EMBL" id="CAH1436491.1"/>
    </source>
</evidence>
<dbReference type="AlphaFoldDB" id="A0AAU9NF76"/>